<protein>
    <recommendedName>
        <fullName evidence="2">PCI domain-containing protein 2</fullName>
    </recommendedName>
    <alternativeName>
        <fullName evidence="3">CSN12-like protein</fullName>
    </alternativeName>
</protein>
<reference evidence="5" key="1">
    <citation type="submission" date="2019-10" db="EMBL/GenBank/DDBJ databases">
        <authorList>
            <person name="Soares A.E.R."/>
            <person name="Aleixo A."/>
            <person name="Schneider P."/>
            <person name="Miyaki C.Y."/>
            <person name="Schneider M.P."/>
            <person name="Mello C."/>
            <person name="Vasconcelos A.T.R."/>
        </authorList>
    </citation>
    <scope>NUCLEOTIDE SEQUENCE</scope>
    <source>
        <tissue evidence="5">Muscle</tissue>
    </source>
</reference>
<proteinExistence type="inferred from homology"/>
<gene>
    <name evidence="5" type="primary">PCID2</name>
    <name evidence="5" type="ORF">WISP_60530</name>
</gene>
<name>A0ABQ9DC21_9PASS</name>
<feature type="domain" description="PCI" evidence="4">
    <location>
        <begin position="244"/>
        <end position="425"/>
    </location>
</feature>
<dbReference type="EMBL" id="WHWB01033695">
    <property type="protein sequence ID" value="KAJ7418167.1"/>
    <property type="molecule type" value="Genomic_DNA"/>
</dbReference>
<dbReference type="Pfam" id="PF01399">
    <property type="entry name" value="PCI"/>
    <property type="match status" value="1"/>
</dbReference>
<dbReference type="PROSITE" id="PS50250">
    <property type="entry name" value="PCI"/>
    <property type="match status" value="1"/>
</dbReference>
<dbReference type="InterPro" id="IPR036388">
    <property type="entry name" value="WH-like_DNA-bd_sf"/>
</dbReference>
<dbReference type="InterPro" id="IPR045114">
    <property type="entry name" value="Csn12-like"/>
</dbReference>
<dbReference type="Proteomes" id="UP001145742">
    <property type="component" value="Unassembled WGS sequence"/>
</dbReference>
<accession>A0ABQ9DC21</accession>
<evidence type="ECO:0000313" key="6">
    <source>
        <dbReference type="Proteomes" id="UP001145742"/>
    </source>
</evidence>
<dbReference type="PANTHER" id="PTHR12732">
    <property type="entry name" value="UNCHARACTERIZED PROTEASOME COMPONENT REGION PCI-CONTAINING"/>
    <property type="match status" value="1"/>
</dbReference>
<dbReference type="Gene3D" id="1.10.10.10">
    <property type="entry name" value="Winged helix-like DNA-binding domain superfamily/Winged helix DNA-binding domain"/>
    <property type="match status" value="1"/>
</dbReference>
<dbReference type="SMART" id="SM00753">
    <property type="entry name" value="PAM"/>
    <property type="match status" value="1"/>
</dbReference>
<evidence type="ECO:0000259" key="4">
    <source>
        <dbReference type="PROSITE" id="PS50250"/>
    </source>
</evidence>
<comment type="similarity">
    <text evidence="1">Belongs to the CSN12 family.</text>
</comment>
<comment type="caution">
    <text evidence="5">The sequence shown here is derived from an EMBL/GenBank/DDBJ whole genome shotgun (WGS) entry which is preliminary data.</text>
</comment>
<evidence type="ECO:0000313" key="5">
    <source>
        <dbReference type="EMBL" id="KAJ7418167.1"/>
    </source>
</evidence>
<dbReference type="InterPro" id="IPR000717">
    <property type="entry name" value="PCI_dom"/>
</dbReference>
<sequence>MSLTLLHRVLPGHAALDCVTLALAEGSLIPAEATKPYHDAFDSPAAVFDARVTFSEVQEAIDSRDGQFCAELVSFKHPHVANPRLQLPSPEEKCQQVLEPPYDEMFAAHLRCTYAVGNHDFVEAYKCQTVIVQYPFPALPIMYAVALDLRIFANNADQQLVKKGKSKVGDMLEKAAELLMSCFRVCASDTRAGIEDSKKWGMLFLVNQLFKIYFKINKLHLCKPLIRAIDSSNLKDEYSMAQRVTYKYYVGRKAMFDSDFKQAEEYLSFAFEHCHRSSQKNKRMILIYLLPVKMLLGHMPTVQLLKKYDLMQFAEVTKSVSEGNLLLLNDALTKHETFFIRCGIFLILEKLKIITYRNLFKKVYLLLKTHQLSLDAFLIALKFMQVEDVDIDEVQCILANLIYMGHIKGYISHQHQKLVVSKQNPFPPLSTVC</sequence>
<dbReference type="PANTHER" id="PTHR12732:SF0">
    <property type="entry name" value="PCI DOMAIN-CONTAINING PROTEIN 2"/>
    <property type="match status" value="1"/>
</dbReference>
<evidence type="ECO:0000256" key="1">
    <source>
        <dbReference type="ARBA" id="ARBA00025771"/>
    </source>
</evidence>
<evidence type="ECO:0000256" key="3">
    <source>
        <dbReference type="ARBA" id="ARBA00033214"/>
    </source>
</evidence>
<organism evidence="5 6">
    <name type="scientific">Willisornis vidua</name>
    <name type="common">Xingu scale-backed antbird</name>
    <dbReference type="NCBI Taxonomy" id="1566151"/>
    <lineage>
        <taxon>Eukaryota</taxon>
        <taxon>Metazoa</taxon>
        <taxon>Chordata</taxon>
        <taxon>Craniata</taxon>
        <taxon>Vertebrata</taxon>
        <taxon>Euteleostomi</taxon>
        <taxon>Archelosauria</taxon>
        <taxon>Archosauria</taxon>
        <taxon>Dinosauria</taxon>
        <taxon>Saurischia</taxon>
        <taxon>Theropoda</taxon>
        <taxon>Coelurosauria</taxon>
        <taxon>Aves</taxon>
        <taxon>Neognathae</taxon>
        <taxon>Neoaves</taxon>
        <taxon>Telluraves</taxon>
        <taxon>Australaves</taxon>
        <taxon>Passeriformes</taxon>
        <taxon>Thamnophilidae</taxon>
        <taxon>Willisornis</taxon>
    </lineage>
</organism>
<evidence type="ECO:0000256" key="2">
    <source>
        <dbReference type="ARBA" id="ARBA00026186"/>
    </source>
</evidence>
<keyword evidence="6" id="KW-1185">Reference proteome</keyword>